<dbReference type="SUPFAM" id="SSF63712">
    <property type="entry name" value="Nicotinic receptor ligand binding domain-like"/>
    <property type="match status" value="3"/>
</dbReference>
<keyword evidence="3" id="KW-1133">Transmembrane helix</keyword>
<dbReference type="GO" id="GO:0004888">
    <property type="term" value="F:transmembrane signaling receptor activity"/>
    <property type="evidence" value="ECO:0007669"/>
    <property type="project" value="InterPro"/>
</dbReference>
<sequence>MNIITHLSVNEYDSTVNVHGYLYVYWYDERIHWSTESYGNLSVIQIDFWDNLIWTPQLKFIHSRVDTDDFFPLVPSGNILISSEGMALTKVNYNAKIGCEFDISNFPYDEQNCSISLKTMQEKVMFEELVFPAKLDILKLNVVDKNEKTIISNFKVVDVGHNYDYGLHTTRILLQRHAPFIYALFIIPSFNQFLRASYFPLYKFQNYTPPPPPTYAKYHKDIENLIFKNYSDIKLGVTPLIVIDTFIDHISINEMDKSVIFNGRLSVFWFDGKLVWNSEKYGNVSTIYVNVRDQKIWLPKLQCVNCNHDVEEYPPLDYIRKVRIDSMIKTGALVTLILYHAKVSCDFDFENYPNDQHSCSMIITSLDPEMELFSTDSSKLAMGTGIKNAIEKKARNYTSNFKIINSSFEIGGDDQNVFVITIGIERHEPFINAMFIIPSFICLLLTILSFSIKSKETACYLLFSTILLEFIFYKNISKKIAPILENAVLPNLFIYFGIISIFSVFTLFFNFYCQMSNYFPYFKPLNDSLAPPPTYAKYHKDIENYIFRNNDSTSKYIMENINVETYIDYISINEIDNSVMFNGRLFVCWLDGKLSWDPKNYGNVSQIFVNLRDKKMWFPKFQCVNCNHGVGELPSLKFISSNARIQSHGPYGIASTIVLYQAKVICDFDFTNYPNDQHNCSLIITSRDPQFNLFSMDHSRLQLKKAMENAFAKDQANITSNFKITSWFFDGGEAERIRCAITINIERHESFINVMFIIPSFICLLLTILSFSIKSKETACYLLFSTILLEFIFYKNISKKIALILQNGVLPNLFIYFGIISIFSLFTLFFNFWMLRRKQ</sequence>
<feature type="transmembrane region" description="Helical" evidence="3">
    <location>
        <begin position="493"/>
        <end position="513"/>
    </location>
</feature>
<proteinExistence type="predicted"/>
<evidence type="ECO:0000259" key="4">
    <source>
        <dbReference type="Pfam" id="PF02931"/>
    </source>
</evidence>
<dbReference type="InterPro" id="IPR006202">
    <property type="entry name" value="Neur_chan_lig-bd"/>
</dbReference>
<dbReference type="OrthoDB" id="5975154at2759"/>
<dbReference type="AlphaFoldDB" id="A0A9P1IGW5"/>
<feature type="transmembrane region" description="Helical" evidence="3">
    <location>
        <begin position="457"/>
        <end position="473"/>
    </location>
</feature>
<keyword evidence="6" id="KW-1185">Reference proteome</keyword>
<dbReference type="CDD" id="cd18989">
    <property type="entry name" value="LGIC_ECD_cation"/>
    <property type="match status" value="1"/>
</dbReference>
<reference evidence="5" key="1">
    <citation type="submission" date="2022-11" db="EMBL/GenBank/DDBJ databases">
        <authorList>
            <person name="Kikuchi T."/>
        </authorList>
    </citation>
    <scope>NUCLEOTIDE SEQUENCE</scope>
    <source>
        <strain evidence="5">PS1010</strain>
    </source>
</reference>
<comment type="caution">
    <text evidence="5">The sequence shown here is derived from an EMBL/GenBank/DDBJ whole genome shotgun (WGS) entry which is preliminary data.</text>
</comment>
<protein>
    <recommendedName>
        <fullName evidence="4">Neurotransmitter-gated ion-channel ligand-binding domain-containing protein</fullName>
    </recommendedName>
</protein>
<feature type="transmembrane region" description="Helical" evidence="3">
    <location>
        <begin position="430"/>
        <end position="450"/>
    </location>
</feature>
<dbReference type="Gene3D" id="2.70.170.10">
    <property type="entry name" value="Neurotransmitter-gated ion-channel ligand-binding domain"/>
    <property type="match status" value="3"/>
</dbReference>
<feature type="transmembrane region" description="Helical" evidence="3">
    <location>
        <begin position="751"/>
        <end position="773"/>
    </location>
</feature>
<organism evidence="5 6">
    <name type="scientific">Caenorhabditis angaria</name>
    <dbReference type="NCBI Taxonomy" id="860376"/>
    <lineage>
        <taxon>Eukaryota</taxon>
        <taxon>Metazoa</taxon>
        <taxon>Ecdysozoa</taxon>
        <taxon>Nematoda</taxon>
        <taxon>Chromadorea</taxon>
        <taxon>Rhabditida</taxon>
        <taxon>Rhabditina</taxon>
        <taxon>Rhabditomorpha</taxon>
        <taxon>Rhabditoidea</taxon>
        <taxon>Rhabditidae</taxon>
        <taxon>Peloderinae</taxon>
        <taxon>Caenorhabditis</taxon>
    </lineage>
</organism>
<feature type="domain" description="Neurotransmitter-gated ion-channel ligand-binding" evidence="4">
    <location>
        <begin position="4"/>
        <end position="121"/>
    </location>
</feature>
<dbReference type="EMBL" id="CANHGI010000003">
    <property type="protein sequence ID" value="CAI5444830.1"/>
    <property type="molecule type" value="Genomic_DNA"/>
</dbReference>
<keyword evidence="2 3" id="KW-0472">Membrane</keyword>
<dbReference type="InterPro" id="IPR036734">
    <property type="entry name" value="Neur_chan_lig-bd_sf"/>
</dbReference>
<dbReference type="Pfam" id="PF02931">
    <property type="entry name" value="Neur_chan_LBD"/>
    <property type="match status" value="3"/>
</dbReference>
<dbReference type="InterPro" id="IPR006201">
    <property type="entry name" value="Neur_channel"/>
</dbReference>
<name>A0A9P1IGW5_9PELO</name>
<feature type="domain" description="Neurotransmitter-gated ion-channel ligand-binding" evidence="4">
    <location>
        <begin position="560"/>
        <end position="700"/>
    </location>
</feature>
<evidence type="ECO:0000313" key="6">
    <source>
        <dbReference type="Proteomes" id="UP001152747"/>
    </source>
</evidence>
<feature type="transmembrane region" description="Helical" evidence="3">
    <location>
        <begin position="809"/>
        <end position="833"/>
    </location>
</feature>
<gene>
    <name evidence="5" type="ORF">CAMP_LOCUS7467</name>
</gene>
<dbReference type="PROSITE" id="PS00236">
    <property type="entry name" value="NEUROTR_ION_CHANNEL"/>
    <property type="match status" value="3"/>
</dbReference>
<keyword evidence="3" id="KW-0812">Transmembrane</keyword>
<dbReference type="PANTHER" id="PTHR18945">
    <property type="entry name" value="NEUROTRANSMITTER GATED ION CHANNEL"/>
    <property type="match status" value="1"/>
</dbReference>
<evidence type="ECO:0000256" key="3">
    <source>
        <dbReference type="SAM" id="Phobius"/>
    </source>
</evidence>
<evidence type="ECO:0000313" key="5">
    <source>
        <dbReference type="EMBL" id="CAI5444830.1"/>
    </source>
</evidence>
<feature type="domain" description="Neurotransmitter-gated ion-channel ligand-binding" evidence="4">
    <location>
        <begin position="249"/>
        <end position="367"/>
    </location>
</feature>
<evidence type="ECO:0000256" key="1">
    <source>
        <dbReference type="ARBA" id="ARBA00004141"/>
    </source>
</evidence>
<accession>A0A9P1IGW5</accession>
<comment type="subcellular location">
    <subcellularLocation>
        <location evidence="1">Membrane</location>
        <topology evidence="1">Multi-pass membrane protein</topology>
    </subcellularLocation>
</comment>
<dbReference type="Proteomes" id="UP001152747">
    <property type="component" value="Unassembled WGS sequence"/>
</dbReference>
<dbReference type="InterPro" id="IPR018000">
    <property type="entry name" value="Neurotransmitter_ion_chnl_CS"/>
</dbReference>
<dbReference type="GO" id="GO:0005230">
    <property type="term" value="F:extracellular ligand-gated monoatomic ion channel activity"/>
    <property type="evidence" value="ECO:0007669"/>
    <property type="project" value="InterPro"/>
</dbReference>
<dbReference type="GO" id="GO:0016020">
    <property type="term" value="C:membrane"/>
    <property type="evidence" value="ECO:0007669"/>
    <property type="project" value="UniProtKB-SubCell"/>
</dbReference>
<evidence type="ECO:0000256" key="2">
    <source>
        <dbReference type="ARBA" id="ARBA00023136"/>
    </source>
</evidence>